<evidence type="ECO:0000313" key="21">
    <source>
        <dbReference type="Proteomes" id="UP000509623"/>
    </source>
</evidence>
<dbReference type="InterPro" id="IPR050061">
    <property type="entry name" value="MurCDEF_pg_biosynth"/>
</dbReference>
<dbReference type="EC" id="6.3.2.8" evidence="3 14"/>
<dbReference type="GO" id="GO:0008360">
    <property type="term" value="P:regulation of cell shape"/>
    <property type="evidence" value="ECO:0007669"/>
    <property type="project" value="UniProtKB-KW"/>
</dbReference>
<proteinExistence type="inferred from homology"/>
<evidence type="ECO:0000256" key="3">
    <source>
        <dbReference type="ARBA" id="ARBA00012211"/>
    </source>
</evidence>
<evidence type="ECO:0000256" key="10">
    <source>
        <dbReference type="ARBA" id="ARBA00022984"/>
    </source>
</evidence>
<evidence type="ECO:0000256" key="1">
    <source>
        <dbReference type="ARBA" id="ARBA00004496"/>
    </source>
</evidence>
<protein>
    <recommendedName>
        <fullName evidence="3 14">UDP-N-acetylmuramate--L-alanine ligase</fullName>
        <ecNumber evidence="3 14">6.3.2.8</ecNumber>
    </recommendedName>
    <alternativeName>
        <fullName evidence="14">UDP-N-acetylmuramoyl-L-alanine synthetase</fullName>
    </alternativeName>
</protein>
<dbReference type="GO" id="GO:0009252">
    <property type="term" value="P:peptidoglycan biosynthetic process"/>
    <property type="evidence" value="ECO:0007669"/>
    <property type="project" value="UniProtKB-UniRule"/>
</dbReference>
<evidence type="ECO:0000256" key="9">
    <source>
        <dbReference type="ARBA" id="ARBA00022960"/>
    </source>
</evidence>
<dbReference type="SUPFAM" id="SSF53244">
    <property type="entry name" value="MurD-like peptide ligases, peptide-binding domain"/>
    <property type="match status" value="1"/>
</dbReference>
<evidence type="ECO:0000313" key="18">
    <source>
        <dbReference type="EMBL" id="QKN24817.1"/>
    </source>
</evidence>
<keyword evidence="9 14" id="KW-0133">Cell shape</keyword>
<dbReference type="InterPro" id="IPR000713">
    <property type="entry name" value="Mur_ligase_N"/>
</dbReference>
<evidence type="ECO:0000256" key="2">
    <source>
        <dbReference type="ARBA" id="ARBA00004752"/>
    </source>
</evidence>
<dbReference type="SUPFAM" id="SSF53623">
    <property type="entry name" value="MurD-like peptide ligases, catalytic domain"/>
    <property type="match status" value="1"/>
</dbReference>
<evidence type="ECO:0000256" key="14">
    <source>
        <dbReference type="HAMAP-Rule" id="MF_00046"/>
    </source>
</evidence>
<feature type="domain" description="Mur ligase C-terminal" evidence="16">
    <location>
        <begin position="318"/>
        <end position="442"/>
    </location>
</feature>
<evidence type="ECO:0000259" key="16">
    <source>
        <dbReference type="Pfam" id="PF02875"/>
    </source>
</evidence>
<keyword evidence="21" id="KW-1185">Reference proteome</keyword>
<feature type="binding site" evidence="14">
    <location>
        <begin position="119"/>
        <end position="125"/>
    </location>
    <ligand>
        <name>ATP</name>
        <dbReference type="ChEBI" id="CHEBI:30616"/>
    </ligand>
</feature>
<keyword evidence="10 14" id="KW-0573">Peptidoglycan synthesis</keyword>
<evidence type="ECO:0000256" key="11">
    <source>
        <dbReference type="ARBA" id="ARBA00023306"/>
    </source>
</evidence>
<dbReference type="InterPro" id="IPR036615">
    <property type="entry name" value="Mur_ligase_C_dom_sf"/>
</dbReference>
<keyword evidence="5 14" id="KW-0436">Ligase</keyword>
<organism evidence="18 20">
    <name type="scientific">Caproicibacterium lactatifermentans</name>
    <dbReference type="NCBI Taxonomy" id="2666138"/>
    <lineage>
        <taxon>Bacteria</taxon>
        <taxon>Bacillati</taxon>
        <taxon>Bacillota</taxon>
        <taxon>Clostridia</taxon>
        <taxon>Eubacteriales</taxon>
        <taxon>Oscillospiraceae</taxon>
        <taxon>Caproicibacterium</taxon>
    </lineage>
</organism>
<dbReference type="GO" id="GO:0071555">
    <property type="term" value="P:cell wall organization"/>
    <property type="evidence" value="ECO:0007669"/>
    <property type="project" value="UniProtKB-KW"/>
</dbReference>
<dbReference type="Proteomes" id="UP000501316">
    <property type="component" value="Chromosome"/>
</dbReference>
<comment type="subcellular location">
    <subcellularLocation>
        <location evidence="1 14">Cytoplasm</location>
    </subcellularLocation>
</comment>
<dbReference type="AlphaFoldDB" id="A0A859DRN2"/>
<evidence type="ECO:0000256" key="8">
    <source>
        <dbReference type="ARBA" id="ARBA00022840"/>
    </source>
</evidence>
<evidence type="ECO:0000313" key="19">
    <source>
        <dbReference type="EMBL" id="QKO31200.1"/>
    </source>
</evidence>
<dbReference type="PANTHER" id="PTHR43445:SF3">
    <property type="entry name" value="UDP-N-ACETYLMURAMATE--L-ALANINE LIGASE"/>
    <property type="match status" value="1"/>
</dbReference>
<evidence type="ECO:0000259" key="15">
    <source>
        <dbReference type="Pfam" id="PF01225"/>
    </source>
</evidence>
<comment type="pathway">
    <text evidence="2 14">Cell wall biogenesis; peptidoglycan biosynthesis.</text>
</comment>
<dbReference type="HAMAP" id="MF_00046">
    <property type="entry name" value="MurC"/>
    <property type="match status" value="1"/>
</dbReference>
<name>A0A859DRN2_9FIRM</name>
<sequence length="465" mass="51004">MKEIHDILSQVKKVHFVGIGGSGMCPLAEILIHRGYEVSGSDNAESDTLQRIRSYGIPVYMGQKAENVQGKELVVYSAAIKSDNPELAAARKLNIPCIERSVLLGMVTSRYPKSICVSGTHGKTTTTGLITSVLLDAGADPSAVIGGNLPKTGTNGRAGSSDKIVVESCEYVNTFLQLHPYLAVILNIDNDHLDYFKTVDNIIHSFRQFAKQTSDVLVVNGDDANTRKAVEGLTHAKIITFGKGEHCDYRAVNIQDTKAARERFDVMKDGKIINEITLSIPGKHNIYNALAAYAVCDLMGIPAEQLQKSLKAFTGVHRRFEMLGTYEGVTVADDFAHHPTELTATLTAAMHMGFHNVWAVFQPHTYSRTALLLDDFAKALTIPDHVIISEILAVRETNTYNIYAEDLVKKVPGAVYRKTFPEIADYVMEHAKSGDLILTMGGGNVYQCANLIVDRYKSRQTAAEK</sequence>
<dbReference type="Pfam" id="PF01225">
    <property type="entry name" value="Mur_ligase"/>
    <property type="match status" value="1"/>
</dbReference>
<keyword evidence="8 14" id="KW-0067">ATP-binding</keyword>
<evidence type="ECO:0000256" key="13">
    <source>
        <dbReference type="ARBA" id="ARBA00047833"/>
    </source>
</evidence>
<dbReference type="InterPro" id="IPR036565">
    <property type="entry name" value="Mur-like_cat_sf"/>
</dbReference>
<comment type="catalytic activity">
    <reaction evidence="13 14">
        <text>UDP-N-acetyl-alpha-D-muramate + L-alanine + ATP = UDP-N-acetyl-alpha-D-muramoyl-L-alanine + ADP + phosphate + H(+)</text>
        <dbReference type="Rhea" id="RHEA:23372"/>
        <dbReference type="ChEBI" id="CHEBI:15378"/>
        <dbReference type="ChEBI" id="CHEBI:30616"/>
        <dbReference type="ChEBI" id="CHEBI:43474"/>
        <dbReference type="ChEBI" id="CHEBI:57972"/>
        <dbReference type="ChEBI" id="CHEBI:70757"/>
        <dbReference type="ChEBI" id="CHEBI:83898"/>
        <dbReference type="ChEBI" id="CHEBI:456216"/>
        <dbReference type="EC" id="6.3.2.8"/>
    </reaction>
</comment>
<dbReference type="NCBIfam" id="TIGR01082">
    <property type="entry name" value="murC"/>
    <property type="match status" value="1"/>
</dbReference>
<keyword evidence="6 14" id="KW-0132">Cell division</keyword>
<dbReference type="UniPathway" id="UPA00219"/>
<keyword evidence="7 14" id="KW-0547">Nucleotide-binding</keyword>
<evidence type="ECO:0000256" key="5">
    <source>
        <dbReference type="ARBA" id="ARBA00022598"/>
    </source>
</evidence>
<dbReference type="GO" id="GO:0051301">
    <property type="term" value="P:cell division"/>
    <property type="evidence" value="ECO:0007669"/>
    <property type="project" value="UniProtKB-KW"/>
</dbReference>
<comment type="similarity">
    <text evidence="14">Belongs to the MurCDEF family.</text>
</comment>
<dbReference type="RefSeq" id="WP_086035251.1">
    <property type="nucleotide sequence ID" value="NZ_CP046051.1"/>
</dbReference>
<dbReference type="GO" id="GO:0005737">
    <property type="term" value="C:cytoplasm"/>
    <property type="evidence" value="ECO:0007669"/>
    <property type="project" value="UniProtKB-SubCell"/>
</dbReference>
<dbReference type="EMBL" id="CP046051">
    <property type="protein sequence ID" value="QKN24817.1"/>
    <property type="molecule type" value="Genomic_DNA"/>
</dbReference>
<dbReference type="InterPro" id="IPR004101">
    <property type="entry name" value="Mur_ligase_C"/>
</dbReference>
<dbReference type="GO" id="GO:0005524">
    <property type="term" value="F:ATP binding"/>
    <property type="evidence" value="ECO:0007669"/>
    <property type="project" value="UniProtKB-UniRule"/>
</dbReference>
<dbReference type="EMBL" id="CP046161">
    <property type="protein sequence ID" value="QKO31200.1"/>
    <property type="molecule type" value="Genomic_DNA"/>
</dbReference>
<dbReference type="Gene3D" id="3.90.190.20">
    <property type="entry name" value="Mur ligase, C-terminal domain"/>
    <property type="match status" value="1"/>
</dbReference>
<evidence type="ECO:0000256" key="6">
    <source>
        <dbReference type="ARBA" id="ARBA00022618"/>
    </source>
</evidence>
<evidence type="ECO:0000313" key="20">
    <source>
        <dbReference type="Proteomes" id="UP000501316"/>
    </source>
</evidence>
<feature type="domain" description="Mur ligase central" evidence="17">
    <location>
        <begin position="117"/>
        <end position="296"/>
    </location>
</feature>
<keyword evidence="4 14" id="KW-0963">Cytoplasm</keyword>
<dbReference type="SUPFAM" id="SSF51984">
    <property type="entry name" value="MurCD N-terminal domain"/>
    <property type="match status" value="1"/>
</dbReference>
<gene>
    <name evidence="14 18" type="primary">murC</name>
    <name evidence="18" type="ORF">GJQ69_07995</name>
    <name evidence="19" type="ORF">GKP14_05810</name>
</gene>
<keyword evidence="11 14" id="KW-0131">Cell cycle</keyword>
<reference evidence="19" key="2">
    <citation type="journal article" date="2021" name="Appl. Environ. Microbiol.">
        <title>Adaptability of a Caproate-Producing Bacterium Contributes to Its Dominance in an Anaerobic Fermentation System.</title>
        <authorList>
            <person name="Wang H."/>
            <person name="Gu Y."/>
            <person name="Zhou W."/>
            <person name="Zhao D."/>
            <person name="Qiao Z."/>
            <person name="Zheng J."/>
            <person name="Gao J."/>
            <person name="Chen X."/>
            <person name="Ren C."/>
            <person name="Xu Y."/>
        </authorList>
    </citation>
    <scope>NUCLEOTIDE SEQUENCE</scope>
    <source>
        <strain evidence="19">JNU-WLY1368</strain>
    </source>
</reference>
<dbReference type="KEGG" id="clf:GJQ69_07995"/>
<dbReference type="GO" id="GO:0008763">
    <property type="term" value="F:UDP-N-acetylmuramate-L-alanine ligase activity"/>
    <property type="evidence" value="ECO:0007669"/>
    <property type="project" value="UniProtKB-UniRule"/>
</dbReference>
<dbReference type="Pfam" id="PF02875">
    <property type="entry name" value="Mur_ligase_C"/>
    <property type="match status" value="1"/>
</dbReference>
<accession>A0A859DRN2</accession>
<evidence type="ECO:0000256" key="12">
    <source>
        <dbReference type="ARBA" id="ARBA00023316"/>
    </source>
</evidence>
<feature type="domain" description="Mur ligase N-terminal catalytic" evidence="15">
    <location>
        <begin position="13"/>
        <end position="111"/>
    </location>
</feature>
<dbReference type="InterPro" id="IPR005758">
    <property type="entry name" value="UDP-N-AcMur_Ala_ligase_MurC"/>
</dbReference>
<dbReference type="Gene3D" id="3.40.50.720">
    <property type="entry name" value="NAD(P)-binding Rossmann-like Domain"/>
    <property type="match status" value="1"/>
</dbReference>
<evidence type="ECO:0000256" key="7">
    <source>
        <dbReference type="ARBA" id="ARBA00022741"/>
    </source>
</evidence>
<evidence type="ECO:0000256" key="4">
    <source>
        <dbReference type="ARBA" id="ARBA00022490"/>
    </source>
</evidence>
<reference evidence="20 21" key="1">
    <citation type="submission" date="2019-11" db="EMBL/GenBank/DDBJ databases">
        <authorList>
            <person name="Ren C."/>
            <person name="Wang H."/>
            <person name="Xu Y."/>
        </authorList>
    </citation>
    <scope>NUCLEOTIDE SEQUENCE [LARGE SCALE GENOMIC DNA]</scope>
    <source>
        <strain evidence="21">JNU-WLY1368</strain>
        <strain evidence="18 20">LBM 19010</strain>
    </source>
</reference>
<keyword evidence="12 14" id="KW-0961">Cell wall biogenesis/degradation</keyword>
<dbReference type="InterPro" id="IPR013221">
    <property type="entry name" value="Mur_ligase_cen"/>
</dbReference>
<dbReference type="Gene3D" id="3.40.1190.10">
    <property type="entry name" value="Mur-like, catalytic domain"/>
    <property type="match status" value="1"/>
</dbReference>
<evidence type="ECO:0000259" key="17">
    <source>
        <dbReference type="Pfam" id="PF08245"/>
    </source>
</evidence>
<dbReference type="PANTHER" id="PTHR43445">
    <property type="entry name" value="UDP-N-ACETYLMURAMATE--L-ALANINE LIGASE-RELATED"/>
    <property type="match status" value="1"/>
</dbReference>
<dbReference type="Pfam" id="PF08245">
    <property type="entry name" value="Mur_ligase_M"/>
    <property type="match status" value="1"/>
</dbReference>
<comment type="function">
    <text evidence="14">Cell wall formation.</text>
</comment>
<reference evidence="19" key="3">
    <citation type="journal article" date="2022" name="Int. J. Syst. Evol. Microbiol.">
        <title>Caproicibacterium lactatifermentans sp. nov., isolated from pit clay used for the production of Chinese strong aroma-type liquor.</title>
        <authorList>
            <person name="Wang H."/>
            <person name="Gu Y."/>
            <person name="Zhao D."/>
            <person name="Qiao Z."/>
            <person name="Zheng J."/>
            <person name="Gao J."/>
            <person name="Ren C."/>
            <person name="Xu Y."/>
        </authorList>
    </citation>
    <scope>NUCLEOTIDE SEQUENCE</scope>
    <source>
        <strain evidence="19">JNU-WLY1368</strain>
    </source>
</reference>
<dbReference type="Proteomes" id="UP000509623">
    <property type="component" value="Chromosome"/>
</dbReference>